<keyword evidence="4 10" id="KW-0812">Transmembrane</keyword>
<keyword evidence="8 10" id="KW-0472">Membrane</keyword>
<feature type="transmembrane region" description="Helical" evidence="10">
    <location>
        <begin position="373"/>
        <end position="393"/>
    </location>
</feature>
<dbReference type="AlphaFoldDB" id="A0A2K8L0L0"/>
<dbReference type="GO" id="GO:1902600">
    <property type="term" value="P:proton transmembrane transport"/>
    <property type="evidence" value="ECO:0007669"/>
    <property type="project" value="InterPro"/>
</dbReference>
<gene>
    <name evidence="12" type="ORF">Ga0123461_2429</name>
</gene>
<dbReference type="Proteomes" id="UP000231701">
    <property type="component" value="Chromosome"/>
</dbReference>
<evidence type="ECO:0000256" key="8">
    <source>
        <dbReference type="ARBA" id="ARBA00023136"/>
    </source>
</evidence>
<dbReference type="InterPro" id="IPR038770">
    <property type="entry name" value="Na+/solute_symporter_sf"/>
</dbReference>
<feature type="transmembrane region" description="Helical" evidence="10">
    <location>
        <begin position="216"/>
        <end position="236"/>
    </location>
</feature>
<dbReference type="RefSeq" id="WP_100278554.1">
    <property type="nucleotide sequence ID" value="NZ_CP018799.1"/>
</dbReference>
<proteinExistence type="predicted"/>
<evidence type="ECO:0000259" key="11">
    <source>
        <dbReference type="Pfam" id="PF00999"/>
    </source>
</evidence>
<dbReference type="EMBL" id="CP018799">
    <property type="protein sequence ID" value="ATX80828.1"/>
    <property type="molecule type" value="Genomic_DNA"/>
</dbReference>
<feature type="transmembrane region" description="Helical" evidence="10">
    <location>
        <begin position="55"/>
        <end position="75"/>
    </location>
</feature>
<name>A0A2K8L0L0_MARES</name>
<evidence type="ECO:0000256" key="9">
    <source>
        <dbReference type="ARBA" id="ARBA00023201"/>
    </source>
</evidence>
<evidence type="ECO:0000256" key="2">
    <source>
        <dbReference type="ARBA" id="ARBA00022448"/>
    </source>
</evidence>
<keyword evidence="6" id="KW-0915">Sodium</keyword>
<evidence type="ECO:0000256" key="1">
    <source>
        <dbReference type="ARBA" id="ARBA00004141"/>
    </source>
</evidence>
<dbReference type="InterPro" id="IPR006153">
    <property type="entry name" value="Cation/H_exchanger_TM"/>
</dbReference>
<dbReference type="PANTHER" id="PTHR43562:SF3">
    <property type="entry name" value="SODIUM ION_PROTON EXCHANGER (EUROFUNG)"/>
    <property type="match status" value="1"/>
</dbReference>
<feature type="transmembrane region" description="Helical" evidence="10">
    <location>
        <begin position="286"/>
        <end position="304"/>
    </location>
</feature>
<feature type="transmembrane region" description="Helical" evidence="10">
    <location>
        <begin position="310"/>
        <end position="328"/>
    </location>
</feature>
<feature type="domain" description="Cation/H+ exchanger transmembrane" evidence="11">
    <location>
        <begin position="13"/>
        <end position="396"/>
    </location>
</feature>
<organism evidence="12 13">
    <name type="scientific">Mariprofundus aestuarium</name>
    <dbReference type="NCBI Taxonomy" id="1921086"/>
    <lineage>
        <taxon>Bacteria</taxon>
        <taxon>Pseudomonadati</taxon>
        <taxon>Pseudomonadota</taxon>
        <taxon>Candidatius Mariprofundia</taxon>
        <taxon>Mariprofundales</taxon>
        <taxon>Mariprofundaceae</taxon>
        <taxon>Mariprofundus</taxon>
    </lineage>
</organism>
<feature type="transmembrane region" description="Helical" evidence="10">
    <location>
        <begin position="242"/>
        <end position="265"/>
    </location>
</feature>
<evidence type="ECO:0000256" key="10">
    <source>
        <dbReference type="SAM" id="Phobius"/>
    </source>
</evidence>
<dbReference type="GO" id="GO:0006814">
    <property type="term" value="P:sodium ion transport"/>
    <property type="evidence" value="ECO:0007669"/>
    <property type="project" value="UniProtKB-KW"/>
</dbReference>
<accession>A0A2K8L0L0</accession>
<keyword evidence="9" id="KW-0739">Sodium transport</keyword>
<dbReference type="Gene3D" id="1.20.1530.20">
    <property type="match status" value="1"/>
</dbReference>
<dbReference type="OrthoDB" id="9793589at2"/>
<dbReference type="Pfam" id="PF00999">
    <property type="entry name" value="Na_H_Exchanger"/>
    <property type="match status" value="1"/>
</dbReference>
<keyword evidence="13" id="KW-1185">Reference proteome</keyword>
<feature type="transmembrane region" description="Helical" evidence="10">
    <location>
        <begin position="6"/>
        <end position="25"/>
    </location>
</feature>
<feature type="transmembrane region" description="Helical" evidence="10">
    <location>
        <begin position="116"/>
        <end position="137"/>
    </location>
</feature>
<dbReference type="KEGG" id="maes:Ga0123461_2429"/>
<feature type="transmembrane region" description="Helical" evidence="10">
    <location>
        <begin position="87"/>
        <end position="110"/>
    </location>
</feature>
<feature type="transmembrane region" description="Helical" evidence="10">
    <location>
        <begin position="149"/>
        <end position="169"/>
    </location>
</feature>
<keyword evidence="2" id="KW-0813">Transport</keyword>
<comment type="subcellular location">
    <subcellularLocation>
        <location evidence="1">Membrane</location>
        <topology evidence="1">Multi-pass membrane protein</topology>
    </subcellularLocation>
</comment>
<reference evidence="12 13" key="1">
    <citation type="submission" date="2016-12" db="EMBL/GenBank/DDBJ databases">
        <title>Isolation and genomic insights into novel planktonic Zetaproteobacteria from stratified waters of the Chesapeake Bay.</title>
        <authorList>
            <person name="McAllister S.M."/>
            <person name="Kato S."/>
            <person name="Chan C.S."/>
            <person name="Chiu B.K."/>
            <person name="Field E.K."/>
        </authorList>
    </citation>
    <scope>NUCLEOTIDE SEQUENCE [LARGE SCALE GENOMIC DNA]</scope>
    <source>
        <strain evidence="12 13">CP-5</strain>
    </source>
</reference>
<protein>
    <submittedName>
        <fullName evidence="12">Transporter, CPA2 family</fullName>
    </submittedName>
</protein>
<evidence type="ECO:0000256" key="5">
    <source>
        <dbReference type="ARBA" id="ARBA00022989"/>
    </source>
</evidence>
<feature type="transmembrane region" description="Helical" evidence="10">
    <location>
        <begin position="185"/>
        <end position="204"/>
    </location>
</feature>
<evidence type="ECO:0000256" key="7">
    <source>
        <dbReference type="ARBA" id="ARBA00023065"/>
    </source>
</evidence>
<keyword evidence="5 10" id="KW-1133">Transmembrane helix</keyword>
<evidence type="ECO:0000256" key="6">
    <source>
        <dbReference type="ARBA" id="ARBA00023053"/>
    </source>
</evidence>
<evidence type="ECO:0000313" key="13">
    <source>
        <dbReference type="Proteomes" id="UP000231701"/>
    </source>
</evidence>
<keyword evidence="7" id="KW-0406">Ion transport</keyword>
<dbReference type="PANTHER" id="PTHR43562">
    <property type="entry name" value="NAPA-TYPE SODIUM/HYDROGEN ANTIPORTER"/>
    <property type="match status" value="1"/>
</dbReference>
<evidence type="ECO:0000256" key="3">
    <source>
        <dbReference type="ARBA" id="ARBA00022449"/>
    </source>
</evidence>
<evidence type="ECO:0000256" key="4">
    <source>
        <dbReference type="ARBA" id="ARBA00022692"/>
    </source>
</evidence>
<evidence type="ECO:0000313" key="12">
    <source>
        <dbReference type="EMBL" id="ATX80828.1"/>
    </source>
</evidence>
<dbReference type="GO" id="GO:0015297">
    <property type="term" value="F:antiporter activity"/>
    <property type="evidence" value="ECO:0007669"/>
    <property type="project" value="UniProtKB-KW"/>
</dbReference>
<sequence length="411" mass="44311">MEASDFFLSLVLILIVARTFGELAAWLKIPPVMGEMLAGIVLGPSLLGWVGLNDIIQTLAEIGLILLLFEVGLDTDISRLANRGSKAVVVALGGFVAPFVGGFILAYLVFDLSMLLSLFVGGTLTATSIGVTVRVLRDLNRQHSQEAQVVLGAAVLDDVMGVVLLALLYEFSVYGGISLANASKVLAFIAIFMILAPVVAKIMAETIGRFDSQSRITGLIPTTIVSLVLFFAWLAHLVGAPALLGGFAAGLALSRRFFLPFGVALSKVFQSDGKFVRRIDESMKPIIQLFTPIFFVTVGLSLNLQEVDWGSASVLMMSFVFIVLAMASKLAGAFMIDEPLHFRWVVGLAMIPRAEVGLIFAELGRVSGVFDNTLYAVMIITIAATTILPPFILKWYYSRFGHLMPEDQGQG</sequence>
<keyword evidence="3" id="KW-0050">Antiport</keyword>
<dbReference type="GO" id="GO:0016020">
    <property type="term" value="C:membrane"/>
    <property type="evidence" value="ECO:0007669"/>
    <property type="project" value="UniProtKB-SubCell"/>
</dbReference>